<evidence type="ECO:0000256" key="3">
    <source>
        <dbReference type="ARBA" id="ARBA00022980"/>
    </source>
</evidence>
<comment type="similarity">
    <text evidence="2">Belongs to the universal ribosomal protein uS11 family.</text>
</comment>
<dbReference type="GO" id="GO:0003735">
    <property type="term" value="F:structural constituent of ribosome"/>
    <property type="evidence" value="ECO:0007669"/>
    <property type="project" value="InterPro"/>
</dbReference>
<protein>
    <submittedName>
        <fullName evidence="5">Ribosomal protein S11</fullName>
    </submittedName>
</protein>
<dbReference type="GO" id="GO:1990904">
    <property type="term" value="C:ribonucleoprotein complex"/>
    <property type="evidence" value="ECO:0007669"/>
    <property type="project" value="UniProtKB-KW"/>
</dbReference>
<keyword evidence="4" id="KW-0687">Ribonucleoprotein</keyword>
<sequence>MNLSNTLFHNLTNKLQLDTHLFEKEKVYVENLQKQIDYLKKLKEQDYKNLSITEFAKSKQEQTINQDLMVMYIINISFLKANTTIHVSDIKGNIKLFYSAGSVGLTGKQKRKRRIAVVKLISLLIKKASFLGNKPVAIHLNNVNFYQSLIVNKLKQALFIKVIKSFNQAPYNGCRKPKVRRKKYTKKFK</sequence>
<geneLocation type="mitochondrion" evidence="5"/>
<dbReference type="GO" id="GO:0006412">
    <property type="term" value="P:translation"/>
    <property type="evidence" value="ECO:0007669"/>
    <property type="project" value="InterPro"/>
</dbReference>
<dbReference type="GO" id="GO:0005840">
    <property type="term" value="C:ribosome"/>
    <property type="evidence" value="ECO:0007669"/>
    <property type="project" value="UniProtKB-KW"/>
</dbReference>
<proteinExistence type="inferred from homology"/>
<organism evidence="5">
    <name type="scientific">Cylindrotheca closterium</name>
    <dbReference type="NCBI Taxonomy" id="2856"/>
    <lineage>
        <taxon>Eukaryota</taxon>
        <taxon>Sar</taxon>
        <taxon>Stramenopiles</taxon>
        <taxon>Ochrophyta</taxon>
        <taxon>Bacillariophyta</taxon>
        <taxon>Bacillariophyceae</taxon>
        <taxon>Bacillariophycidae</taxon>
        <taxon>Bacillariales</taxon>
        <taxon>Bacillariaceae</taxon>
        <taxon>Cylindrotheca</taxon>
    </lineage>
</organism>
<dbReference type="AlphaFoldDB" id="A0A2U9GHR9"/>
<reference evidence="5" key="1">
    <citation type="journal article" date="2018" name="Genome Biol. Evol.">
        <title>Recurrent loss, horizontal transfer, and the obscure origins of mitochondrial introns in diatoms (Bacillariophyta).</title>
        <authorList>
            <person name="Guillory W.X."/>
            <person name="Onyshchenko A."/>
            <person name="Ruck E.C."/>
            <person name="Parks M."/>
            <person name="Nakov T."/>
            <person name="Wickett N.J."/>
            <person name="Alverson A.J."/>
        </authorList>
    </citation>
    <scope>NUCLEOTIDE SEQUENCE</scope>
    <source>
        <strain evidence="5">CCMP1855</strain>
    </source>
</reference>
<evidence type="ECO:0000256" key="1">
    <source>
        <dbReference type="ARBA" id="ARBA00004229"/>
    </source>
</evidence>
<gene>
    <name evidence="5" type="primary">rps11</name>
</gene>
<keyword evidence="3 5" id="KW-0689">Ribosomal protein</keyword>
<name>A0A2U9GHR9_9STRA</name>
<accession>A0A2U9GHR9</accession>
<dbReference type="HAMAP" id="MF_01310">
    <property type="entry name" value="Ribosomal_uS11"/>
    <property type="match status" value="1"/>
</dbReference>
<dbReference type="RefSeq" id="YP_009495401.1">
    <property type="nucleotide sequence ID" value="NC_037986.1"/>
</dbReference>
<evidence type="ECO:0000256" key="2">
    <source>
        <dbReference type="ARBA" id="ARBA00006194"/>
    </source>
</evidence>
<dbReference type="InterPro" id="IPR001971">
    <property type="entry name" value="Ribosomal_uS11"/>
</dbReference>
<dbReference type="InterPro" id="IPR036967">
    <property type="entry name" value="Ribosomal_uS11_sf"/>
</dbReference>
<evidence type="ECO:0000313" key="5">
    <source>
        <dbReference type="EMBL" id="AWQ64048.1"/>
    </source>
</evidence>
<dbReference type="Pfam" id="PF00411">
    <property type="entry name" value="Ribosomal_S11"/>
    <property type="match status" value="1"/>
</dbReference>
<dbReference type="GO" id="GO:0009507">
    <property type="term" value="C:chloroplast"/>
    <property type="evidence" value="ECO:0007669"/>
    <property type="project" value="UniProtKB-SubCell"/>
</dbReference>
<dbReference type="GeneID" id="36957305"/>
<dbReference type="EMBL" id="MG271845">
    <property type="protein sequence ID" value="AWQ64048.1"/>
    <property type="molecule type" value="Genomic_DNA"/>
</dbReference>
<evidence type="ECO:0000256" key="4">
    <source>
        <dbReference type="ARBA" id="ARBA00023274"/>
    </source>
</evidence>
<dbReference type="SUPFAM" id="SSF53137">
    <property type="entry name" value="Translational machinery components"/>
    <property type="match status" value="1"/>
</dbReference>
<dbReference type="Gene3D" id="3.30.420.80">
    <property type="entry name" value="Ribosomal protein S11"/>
    <property type="match status" value="1"/>
</dbReference>
<keyword evidence="5" id="KW-0496">Mitochondrion</keyword>
<comment type="subcellular location">
    <subcellularLocation>
        <location evidence="1">Plastid</location>
        <location evidence="1">Chloroplast</location>
    </subcellularLocation>
</comment>